<evidence type="ECO:0000256" key="6">
    <source>
        <dbReference type="ARBA" id="ARBA00023242"/>
    </source>
</evidence>
<dbReference type="STRING" id="195883.A0A482WE69"/>
<evidence type="ECO:0000256" key="1">
    <source>
        <dbReference type="ARBA" id="ARBA00004123"/>
    </source>
</evidence>
<dbReference type="Pfam" id="PF07106">
    <property type="entry name" value="WHD_TBPIP"/>
    <property type="match status" value="1"/>
</dbReference>
<dbReference type="OrthoDB" id="272266at2759"/>
<evidence type="ECO:0000256" key="5">
    <source>
        <dbReference type="ARBA" id="ARBA00023172"/>
    </source>
</evidence>
<sequence length="207" mass="23724">MANKAVLNYLAATNRPYSSTDITLNLHKEFGKTAIQKALDQLTEEGKVREKTYGKQKVYAIILEDNNLSNDDENKEKEALDAEILRLTTDFKTVERETKQCEAELQAFISQPTNEEAKPKIVEIEKRISDLRSKIGSVSANWNDEAEARMQLVKEERAKHVKEYRKRKRLCMDILNAIMEGYQGSKKTLMEEIGIETDEDVAMPPLQ</sequence>
<keyword evidence="12" id="KW-1185">Reference proteome</keyword>
<dbReference type="PANTHER" id="PTHR15938:SF0">
    <property type="entry name" value="HOMOLOGOUS-PAIRING PROTEIN 2 HOMOLOG"/>
    <property type="match status" value="1"/>
</dbReference>
<feature type="coiled-coil region" evidence="8">
    <location>
        <begin position="63"/>
        <end position="97"/>
    </location>
</feature>
<evidence type="ECO:0000313" key="12">
    <source>
        <dbReference type="Proteomes" id="UP000291343"/>
    </source>
</evidence>
<evidence type="ECO:0000256" key="4">
    <source>
        <dbReference type="ARBA" id="ARBA00023054"/>
    </source>
</evidence>
<comment type="subcellular location">
    <subcellularLocation>
        <location evidence="1">Nucleus</location>
    </subcellularLocation>
</comment>
<dbReference type="GO" id="GO:0000794">
    <property type="term" value="C:condensed nuclear chromosome"/>
    <property type="evidence" value="ECO:0007669"/>
    <property type="project" value="TreeGrafter"/>
</dbReference>
<dbReference type="AlphaFoldDB" id="A0A482WE69"/>
<feature type="domain" description="Homologous-pairing protein 2 winged helix" evidence="9">
    <location>
        <begin position="2"/>
        <end position="60"/>
    </location>
</feature>
<keyword evidence="4 8" id="KW-0175">Coiled coil</keyword>
<comment type="similarity">
    <text evidence="2">Belongs to the HOP2 family.</text>
</comment>
<dbReference type="Proteomes" id="UP000291343">
    <property type="component" value="Unassembled WGS sequence"/>
</dbReference>
<evidence type="ECO:0000313" key="11">
    <source>
        <dbReference type="EMBL" id="RZF31857.1"/>
    </source>
</evidence>
<protein>
    <recommendedName>
        <fullName evidence="3">Homologous-pairing protein 2 homolog</fullName>
    </recommendedName>
</protein>
<accession>A0A482WE69</accession>
<dbReference type="InterPro" id="IPR040661">
    <property type="entry name" value="LZ3wCH"/>
</dbReference>
<feature type="domain" description="Leucine zipper with capping helix" evidence="10">
    <location>
        <begin position="148"/>
        <end position="201"/>
    </location>
</feature>
<dbReference type="Pfam" id="PF18517">
    <property type="entry name" value="LZ3wCH"/>
    <property type="match status" value="1"/>
</dbReference>
<dbReference type="GO" id="GO:0010774">
    <property type="term" value="P:meiotic strand invasion involved in reciprocal meiotic recombination"/>
    <property type="evidence" value="ECO:0007669"/>
    <property type="project" value="TreeGrafter"/>
</dbReference>
<comment type="caution">
    <text evidence="11">The sequence shown here is derived from an EMBL/GenBank/DDBJ whole genome shotgun (WGS) entry which is preliminary data.</text>
</comment>
<dbReference type="InterPro" id="IPR010776">
    <property type="entry name" value="Hop2_WH_dom"/>
</dbReference>
<proteinExistence type="inferred from homology"/>
<dbReference type="GO" id="GO:0120230">
    <property type="term" value="F:recombinase activator activity"/>
    <property type="evidence" value="ECO:0007669"/>
    <property type="project" value="TreeGrafter"/>
</dbReference>
<reference evidence="11 12" key="1">
    <citation type="journal article" date="2017" name="Gigascience">
        <title>Genome sequence of the small brown planthopper, Laodelphax striatellus.</title>
        <authorList>
            <person name="Zhu J."/>
            <person name="Jiang F."/>
            <person name="Wang X."/>
            <person name="Yang P."/>
            <person name="Bao Y."/>
            <person name="Zhao W."/>
            <person name="Wang W."/>
            <person name="Lu H."/>
            <person name="Wang Q."/>
            <person name="Cui N."/>
            <person name="Li J."/>
            <person name="Chen X."/>
            <person name="Luo L."/>
            <person name="Yu J."/>
            <person name="Kang L."/>
            <person name="Cui F."/>
        </authorList>
    </citation>
    <scope>NUCLEOTIDE SEQUENCE [LARGE SCALE GENOMIC DNA]</scope>
    <source>
        <strain evidence="11">Lst14</strain>
    </source>
</reference>
<evidence type="ECO:0000259" key="9">
    <source>
        <dbReference type="Pfam" id="PF07106"/>
    </source>
</evidence>
<evidence type="ECO:0000259" key="10">
    <source>
        <dbReference type="Pfam" id="PF18517"/>
    </source>
</evidence>
<dbReference type="InParanoid" id="A0A482WE69"/>
<evidence type="ECO:0000256" key="2">
    <source>
        <dbReference type="ARBA" id="ARBA00007922"/>
    </source>
</evidence>
<keyword evidence="5" id="KW-0233">DNA recombination</keyword>
<dbReference type="GO" id="GO:0120231">
    <property type="term" value="C:DNA recombinase auxiliary factor complex"/>
    <property type="evidence" value="ECO:0007669"/>
    <property type="project" value="TreeGrafter"/>
</dbReference>
<dbReference type="SMR" id="A0A482WE69"/>
<dbReference type="GO" id="GO:0000709">
    <property type="term" value="P:meiotic joint molecule formation"/>
    <property type="evidence" value="ECO:0007669"/>
    <property type="project" value="TreeGrafter"/>
</dbReference>
<keyword evidence="6" id="KW-0539">Nucleus</keyword>
<gene>
    <name evidence="11" type="ORF">LSTR_LSTR009504</name>
</gene>
<organism evidence="11 12">
    <name type="scientific">Laodelphax striatellus</name>
    <name type="common">Small brown planthopper</name>
    <name type="synonym">Delphax striatella</name>
    <dbReference type="NCBI Taxonomy" id="195883"/>
    <lineage>
        <taxon>Eukaryota</taxon>
        <taxon>Metazoa</taxon>
        <taxon>Ecdysozoa</taxon>
        <taxon>Arthropoda</taxon>
        <taxon>Hexapoda</taxon>
        <taxon>Insecta</taxon>
        <taxon>Pterygota</taxon>
        <taxon>Neoptera</taxon>
        <taxon>Paraneoptera</taxon>
        <taxon>Hemiptera</taxon>
        <taxon>Auchenorrhyncha</taxon>
        <taxon>Fulgoroidea</taxon>
        <taxon>Delphacidae</taxon>
        <taxon>Criomorphinae</taxon>
        <taxon>Laodelphax</taxon>
    </lineage>
</organism>
<dbReference type="PANTHER" id="PTHR15938">
    <property type="entry name" value="TBP-1 INTERACTING PROTEIN"/>
    <property type="match status" value="1"/>
</dbReference>
<dbReference type="GO" id="GO:0007129">
    <property type="term" value="P:homologous chromosome pairing at meiosis"/>
    <property type="evidence" value="ECO:0007669"/>
    <property type="project" value="TreeGrafter"/>
</dbReference>
<name>A0A482WE69_LAOST</name>
<dbReference type="GO" id="GO:0003690">
    <property type="term" value="F:double-stranded DNA binding"/>
    <property type="evidence" value="ECO:0007669"/>
    <property type="project" value="TreeGrafter"/>
</dbReference>
<dbReference type="InterPro" id="IPR036388">
    <property type="entry name" value="WH-like_DNA-bd_sf"/>
</dbReference>
<keyword evidence="7" id="KW-0469">Meiosis</keyword>
<evidence type="ECO:0000256" key="7">
    <source>
        <dbReference type="ARBA" id="ARBA00023254"/>
    </source>
</evidence>
<dbReference type="Gene3D" id="1.10.10.10">
    <property type="entry name" value="Winged helix-like DNA-binding domain superfamily/Winged helix DNA-binding domain"/>
    <property type="match status" value="1"/>
</dbReference>
<dbReference type="EMBL" id="QKKF02038097">
    <property type="protein sequence ID" value="RZF31857.1"/>
    <property type="molecule type" value="Genomic_DNA"/>
</dbReference>
<evidence type="ECO:0000256" key="3">
    <source>
        <dbReference type="ARBA" id="ARBA00016093"/>
    </source>
</evidence>
<evidence type="ECO:0000256" key="8">
    <source>
        <dbReference type="SAM" id="Coils"/>
    </source>
</evidence>